<evidence type="ECO:0000256" key="2">
    <source>
        <dbReference type="ARBA" id="ARBA00022695"/>
    </source>
</evidence>
<proteinExistence type="predicted"/>
<sequence>MRPGPTGWCRSYARPAARRGRLNHLVVIPARAGSSRLPRKPLRLIAGRTLLHRTIAMARAAIGDRDGVALTVATDDAEIADHARAVGCDAVMTDSAIATGSGRALAAALAQPIAPRFVINLQGDSPFQPKGALGSVIAALEAGAHVATPVIALDWPALDALRDHKTRSPFSGTTCARSPDGHAYWFSKAIIPAIRNEDSLRARLPRSPVWRHVGLYGYALDALRRFEACPPTALENLEGLEQLRLLELGIPVMTVPVDPPSFDSSGIDTEADISRVEALIAQHGDPTPSL</sequence>
<comment type="caution">
    <text evidence="4">The sequence shown here is derived from an EMBL/GenBank/DDBJ whole genome shotgun (WGS) entry which is preliminary data.</text>
</comment>
<dbReference type="SUPFAM" id="SSF53448">
    <property type="entry name" value="Nucleotide-diphospho-sugar transferases"/>
    <property type="match status" value="1"/>
</dbReference>
<keyword evidence="2 4" id="KW-0548">Nucleotidyltransferase</keyword>
<evidence type="ECO:0000313" key="4">
    <source>
        <dbReference type="EMBL" id="MDR7154719.1"/>
    </source>
</evidence>
<dbReference type="PANTHER" id="PTHR42866:SF2">
    <property type="entry name" value="3-DEOXY-MANNO-OCTULOSONATE CYTIDYLYLTRANSFERASE, MITOCHONDRIAL"/>
    <property type="match status" value="1"/>
</dbReference>
<gene>
    <name evidence="4" type="ORF">J2W40_001534</name>
</gene>
<dbReference type="GO" id="GO:0008690">
    <property type="term" value="F:3-deoxy-manno-octulosonate cytidylyltransferase activity"/>
    <property type="evidence" value="ECO:0007669"/>
    <property type="project" value="UniProtKB-EC"/>
</dbReference>
<dbReference type="Pfam" id="PF02348">
    <property type="entry name" value="CTP_transf_3"/>
    <property type="match status" value="1"/>
</dbReference>
<dbReference type="InterPro" id="IPR029044">
    <property type="entry name" value="Nucleotide-diphossugar_trans"/>
</dbReference>
<dbReference type="EMBL" id="JAVDWV010000006">
    <property type="protein sequence ID" value="MDR7154719.1"/>
    <property type="molecule type" value="Genomic_DNA"/>
</dbReference>
<evidence type="ECO:0000313" key="5">
    <source>
        <dbReference type="Proteomes" id="UP001267638"/>
    </source>
</evidence>
<dbReference type="NCBIfam" id="NF003952">
    <property type="entry name" value="PRK05450.1-5"/>
    <property type="match status" value="1"/>
</dbReference>
<name>A0ABU1X0A1_SPHXE</name>
<dbReference type="InterPro" id="IPR003329">
    <property type="entry name" value="Cytidylyl_trans"/>
</dbReference>
<dbReference type="EC" id="2.7.7.38" evidence="4"/>
<evidence type="ECO:0000256" key="3">
    <source>
        <dbReference type="ARBA" id="ARBA00022985"/>
    </source>
</evidence>
<protein>
    <submittedName>
        <fullName evidence="4">3-deoxy-manno-octulosonate cytidylyltransferase (CMP-KDO synthetase)</fullName>
        <ecNumber evidence="4">2.7.7.38</ecNumber>
    </submittedName>
</protein>
<evidence type="ECO:0000256" key="1">
    <source>
        <dbReference type="ARBA" id="ARBA00022679"/>
    </source>
</evidence>
<dbReference type="PANTHER" id="PTHR42866">
    <property type="entry name" value="3-DEOXY-MANNO-OCTULOSONATE CYTIDYLYLTRANSFERASE"/>
    <property type="match status" value="1"/>
</dbReference>
<keyword evidence="1 4" id="KW-0808">Transferase</keyword>
<dbReference type="Gene3D" id="3.90.550.10">
    <property type="entry name" value="Spore Coat Polysaccharide Biosynthesis Protein SpsA, Chain A"/>
    <property type="match status" value="1"/>
</dbReference>
<dbReference type="Proteomes" id="UP001267638">
    <property type="component" value="Unassembled WGS sequence"/>
</dbReference>
<keyword evidence="5" id="KW-1185">Reference proteome</keyword>
<keyword evidence="3" id="KW-0448">Lipopolysaccharide biosynthesis</keyword>
<organism evidence="4 5">
    <name type="scientific">Sphingobium xenophagum</name>
    <dbReference type="NCBI Taxonomy" id="121428"/>
    <lineage>
        <taxon>Bacteria</taxon>
        <taxon>Pseudomonadati</taxon>
        <taxon>Pseudomonadota</taxon>
        <taxon>Alphaproteobacteria</taxon>
        <taxon>Sphingomonadales</taxon>
        <taxon>Sphingomonadaceae</taxon>
        <taxon>Sphingobium</taxon>
    </lineage>
</organism>
<accession>A0ABU1X0A1</accession>
<reference evidence="4 5" key="1">
    <citation type="submission" date="2023-07" db="EMBL/GenBank/DDBJ databases">
        <title>Sorghum-associated microbial communities from plants grown in Nebraska, USA.</title>
        <authorList>
            <person name="Schachtman D."/>
        </authorList>
    </citation>
    <scope>NUCLEOTIDE SEQUENCE [LARGE SCALE GENOMIC DNA]</scope>
    <source>
        <strain evidence="4 5">4256</strain>
    </source>
</reference>